<dbReference type="InParanoid" id="E3MPC9"/>
<accession>E3MPC9</accession>
<protein>
    <recommendedName>
        <fullName evidence="2">SPK domain-containing protein</fullName>
    </recommendedName>
</protein>
<dbReference type="InterPro" id="IPR006570">
    <property type="entry name" value="SPK_dom"/>
</dbReference>
<evidence type="ECO:0000256" key="1">
    <source>
        <dbReference type="SAM" id="MobiDB-lite"/>
    </source>
</evidence>
<organism evidence="4">
    <name type="scientific">Caenorhabditis remanei</name>
    <name type="common">Caenorhabditis vulgaris</name>
    <dbReference type="NCBI Taxonomy" id="31234"/>
    <lineage>
        <taxon>Eukaryota</taxon>
        <taxon>Metazoa</taxon>
        <taxon>Ecdysozoa</taxon>
        <taxon>Nematoda</taxon>
        <taxon>Chromadorea</taxon>
        <taxon>Rhabditida</taxon>
        <taxon>Rhabditina</taxon>
        <taxon>Rhabditomorpha</taxon>
        <taxon>Rhabditoidea</taxon>
        <taxon>Rhabditidae</taxon>
        <taxon>Peloderinae</taxon>
        <taxon>Caenorhabditis</taxon>
    </lineage>
</organism>
<feature type="domain" description="SPK" evidence="2">
    <location>
        <begin position="145"/>
        <end position="256"/>
    </location>
</feature>
<evidence type="ECO:0000313" key="4">
    <source>
        <dbReference type="Proteomes" id="UP000008281"/>
    </source>
</evidence>
<evidence type="ECO:0000259" key="2">
    <source>
        <dbReference type="SMART" id="SM00583"/>
    </source>
</evidence>
<name>E3MPC9_CAERE</name>
<dbReference type="PANTHER" id="PTHR23362:SF8">
    <property type="entry name" value="SPK DOMAIN-CONTAINING PROTEIN"/>
    <property type="match status" value="1"/>
</dbReference>
<dbReference type="SMART" id="SM00583">
    <property type="entry name" value="SPK"/>
    <property type="match status" value="1"/>
</dbReference>
<dbReference type="Proteomes" id="UP000008281">
    <property type="component" value="Unassembled WGS sequence"/>
</dbReference>
<feature type="compositionally biased region" description="Acidic residues" evidence="1">
    <location>
        <begin position="284"/>
        <end position="298"/>
    </location>
</feature>
<dbReference type="AlphaFoldDB" id="E3MPC9"/>
<dbReference type="Pfam" id="PF04435">
    <property type="entry name" value="SPK"/>
    <property type="match status" value="1"/>
</dbReference>
<dbReference type="PANTHER" id="PTHR23362">
    <property type="entry name" value="L-PLASTIN-RELATED"/>
    <property type="match status" value="1"/>
</dbReference>
<dbReference type="InterPro" id="IPR053315">
    <property type="entry name" value="Peptidase_C14A"/>
</dbReference>
<evidence type="ECO:0000313" key="3">
    <source>
        <dbReference type="EMBL" id="EFP06474.1"/>
    </source>
</evidence>
<sequence length="478" mass="55134">MKKDMETRSMEKELEEKKLVDELKKAMDGKKKAQDSVNAFGKMDNEEINKLKTELKKKEDARKKQVMEMKKENELRDIVSTELEDDTNDHHIKVKLAVVLTSPISEDILQRIQSSTSIPLVIMRKLRKLKISNFQTSEKVMKQSDSEDLMMDLLSKLSDGLEMITNTYFIQKYKEVTKTIESERSIERAFSKVKQQIFQSTKYDLSRKVKMLYCSKARCDLDVFSELQKDGIVVLDGIKNSITSYTSNDGSLKLGPPIEDTKRRRKSNSKDSLDLRMSTMQVNDESDDESDNDSDSDNENTPASNEKPSCFWIESDETIGVKSVLQFISNLSRSILLPEGPQLTSMEEMLTEVEKIYRTQNEKKIRTSTILMLLYVELLKNVNSATTTSPTNNEFLSIEMYLKMFLDALRYIQSHEVERYRSGLTNTFSSFKGTKKMVPVVDVIETLRSVFKFVVDYLKSDKKDLSEKSKKSNKKPEH</sequence>
<gene>
    <name evidence="3" type="ORF">CRE_08318</name>
</gene>
<feature type="region of interest" description="Disordered" evidence="1">
    <location>
        <begin position="249"/>
        <end position="308"/>
    </location>
</feature>
<dbReference type="EMBL" id="DS268463">
    <property type="protein sequence ID" value="EFP06474.1"/>
    <property type="molecule type" value="Genomic_DNA"/>
</dbReference>
<reference evidence="3" key="1">
    <citation type="submission" date="2007-07" db="EMBL/GenBank/DDBJ databases">
        <title>PCAP assembly of the Caenorhabditis remanei genome.</title>
        <authorList>
            <consortium name="The Caenorhabditis remanei Sequencing Consortium"/>
            <person name="Wilson R.K."/>
        </authorList>
    </citation>
    <scope>NUCLEOTIDE SEQUENCE [LARGE SCALE GENOMIC DNA]</scope>
    <source>
        <strain evidence="3">PB4641</strain>
    </source>
</reference>
<proteinExistence type="predicted"/>
<dbReference type="HOGENOM" id="CLU_046332_0_0_1"/>
<keyword evidence="4" id="KW-1185">Reference proteome</keyword>